<dbReference type="AlphaFoldDB" id="A0A8H5G2T3"/>
<name>A0A8H5G2T3_9AGAR</name>
<evidence type="ECO:0000313" key="1">
    <source>
        <dbReference type="EMBL" id="KAF5357208.1"/>
    </source>
</evidence>
<dbReference type="Proteomes" id="UP000559027">
    <property type="component" value="Unassembled WGS sequence"/>
</dbReference>
<dbReference type="OrthoDB" id="3042027at2759"/>
<dbReference type="EMBL" id="JAACJO010000006">
    <property type="protein sequence ID" value="KAF5357208.1"/>
    <property type="molecule type" value="Genomic_DNA"/>
</dbReference>
<comment type="caution">
    <text evidence="1">The sequence shown here is derived from an EMBL/GenBank/DDBJ whole genome shotgun (WGS) entry which is preliminary data.</text>
</comment>
<evidence type="ECO:0000313" key="2">
    <source>
        <dbReference type="Proteomes" id="UP000559027"/>
    </source>
</evidence>
<proteinExistence type="predicted"/>
<reference evidence="1 2" key="1">
    <citation type="journal article" date="2020" name="ISME J.">
        <title>Uncovering the hidden diversity of litter-decomposition mechanisms in mushroom-forming fungi.</title>
        <authorList>
            <person name="Floudas D."/>
            <person name="Bentzer J."/>
            <person name="Ahren D."/>
            <person name="Johansson T."/>
            <person name="Persson P."/>
            <person name="Tunlid A."/>
        </authorList>
    </citation>
    <scope>NUCLEOTIDE SEQUENCE [LARGE SCALE GENOMIC DNA]</scope>
    <source>
        <strain evidence="1 2">CBS 146.42</strain>
    </source>
</reference>
<organism evidence="1 2">
    <name type="scientific">Leucocoprinus leucothites</name>
    <dbReference type="NCBI Taxonomy" id="201217"/>
    <lineage>
        <taxon>Eukaryota</taxon>
        <taxon>Fungi</taxon>
        <taxon>Dikarya</taxon>
        <taxon>Basidiomycota</taxon>
        <taxon>Agaricomycotina</taxon>
        <taxon>Agaricomycetes</taxon>
        <taxon>Agaricomycetidae</taxon>
        <taxon>Agaricales</taxon>
        <taxon>Agaricineae</taxon>
        <taxon>Agaricaceae</taxon>
        <taxon>Leucocoprinus</taxon>
    </lineage>
</organism>
<keyword evidence="2" id="KW-1185">Reference proteome</keyword>
<gene>
    <name evidence="1" type="ORF">D9756_006851</name>
</gene>
<sequence>MNISPFPMIIHRFEYTPLERTSCLQGPPRAMNRTDLELESLSLLPVGHYAPRVATIPLPPDRPTTTNSFANDLYPLQISADATFPRQLRLSTIRLKTPVHIHTPFAHIGILDLSHASGGDITALDTYLYLHTMIKKPIDYDATFAPLPQELQTLVKNAFFRRNASVPPRDSVTSWQRFLLRNTSYSGVGGPAGYDLLLGNDQVWGFEGCSQSGISIMHVCSPVDICTSNAPMFA</sequence>
<protein>
    <submittedName>
        <fullName evidence="1">Uncharacterized protein</fullName>
    </submittedName>
</protein>
<accession>A0A8H5G2T3</accession>